<feature type="region of interest" description="Disordered" evidence="1">
    <location>
        <begin position="1"/>
        <end position="87"/>
    </location>
</feature>
<dbReference type="Proteomes" id="UP000799436">
    <property type="component" value="Unassembled WGS sequence"/>
</dbReference>
<proteinExistence type="predicted"/>
<evidence type="ECO:0000313" key="2">
    <source>
        <dbReference type="EMBL" id="KAF2770736.1"/>
    </source>
</evidence>
<feature type="compositionally biased region" description="Polar residues" evidence="1">
    <location>
        <begin position="60"/>
        <end position="87"/>
    </location>
</feature>
<dbReference type="EMBL" id="ML995823">
    <property type="protein sequence ID" value="KAF2770736.1"/>
    <property type="molecule type" value="Genomic_DNA"/>
</dbReference>
<evidence type="ECO:0000313" key="3">
    <source>
        <dbReference type="Proteomes" id="UP000799436"/>
    </source>
</evidence>
<feature type="compositionally biased region" description="Basic and acidic residues" evidence="1">
    <location>
        <begin position="1"/>
        <end position="24"/>
    </location>
</feature>
<gene>
    <name evidence="2" type="ORF">EJ03DRAFT_326081</name>
</gene>
<name>A0A6G1LD05_9PEZI</name>
<organism evidence="2 3">
    <name type="scientific">Teratosphaeria nubilosa</name>
    <dbReference type="NCBI Taxonomy" id="161662"/>
    <lineage>
        <taxon>Eukaryota</taxon>
        <taxon>Fungi</taxon>
        <taxon>Dikarya</taxon>
        <taxon>Ascomycota</taxon>
        <taxon>Pezizomycotina</taxon>
        <taxon>Dothideomycetes</taxon>
        <taxon>Dothideomycetidae</taxon>
        <taxon>Mycosphaerellales</taxon>
        <taxon>Teratosphaeriaceae</taxon>
        <taxon>Teratosphaeria</taxon>
    </lineage>
</organism>
<protein>
    <submittedName>
        <fullName evidence="2">Uncharacterized protein</fullName>
    </submittedName>
</protein>
<sequence>MKDGAHLGRMKHANDEAKVPDHPGDPSGSRVHAAKTPQLLLGPPHSSYTTTNRPLPPQPNSKYQRQQASPNLETTPLSNPPSNFTSP</sequence>
<keyword evidence="3" id="KW-1185">Reference proteome</keyword>
<accession>A0A6G1LD05</accession>
<reference evidence="2" key="1">
    <citation type="journal article" date="2020" name="Stud. Mycol.">
        <title>101 Dothideomycetes genomes: a test case for predicting lifestyles and emergence of pathogens.</title>
        <authorList>
            <person name="Haridas S."/>
            <person name="Albert R."/>
            <person name="Binder M."/>
            <person name="Bloem J."/>
            <person name="Labutti K."/>
            <person name="Salamov A."/>
            <person name="Andreopoulos B."/>
            <person name="Baker S."/>
            <person name="Barry K."/>
            <person name="Bills G."/>
            <person name="Bluhm B."/>
            <person name="Cannon C."/>
            <person name="Castanera R."/>
            <person name="Culley D."/>
            <person name="Daum C."/>
            <person name="Ezra D."/>
            <person name="Gonzalez J."/>
            <person name="Henrissat B."/>
            <person name="Kuo A."/>
            <person name="Liang C."/>
            <person name="Lipzen A."/>
            <person name="Lutzoni F."/>
            <person name="Magnuson J."/>
            <person name="Mondo S."/>
            <person name="Nolan M."/>
            <person name="Ohm R."/>
            <person name="Pangilinan J."/>
            <person name="Park H.-J."/>
            <person name="Ramirez L."/>
            <person name="Alfaro M."/>
            <person name="Sun H."/>
            <person name="Tritt A."/>
            <person name="Yoshinaga Y."/>
            <person name="Zwiers L.-H."/>
            <person name="Turgeon B."/>
            <person name="Goodwin S."/>
            <person name="Spatafora J."/>
            <person name="Crous P."/>
            <person name="Grigoriev I."/>
        </authorList>
    </citation>
    <scope>NUCLEOTIDE SEQUENCE</scope>
    <source>
        <strain evidence="2">CBS 116005</strain>
    </source>
</reference>
<evidence type="ECO:0000256" key="1">
    <source>
        <dbReference type="SAM" id="MobiDB-lite"/>
    </source>
</evidence>
<dbReference type="AlphaFoldDB" id="A0A6G1LD05"/>